<dbReference type="Pfam" id="PF13193">
    <property type="entry name" value="AMP-binding_C"/>
    <property type="match status" value="1"/>
</dbReference>
<feature type="region of interest" description="Disordered" evidence="3">
    <location>
        <begin position="1"/>
        <end position="35"/>
    </location>
</feature>
<name>A0ABZ1MBK1_STREF</name>
<keyword evidence="2" id="KW-0597">Phosphoprotein</keyword>
<protein>
    <submittedName>
        <fullName evidence="5">Non-ribosomal peptide synthetase</fullName>
    </submittedName>
</protein>
<dbReference type="SUPFAM" id="SSF56801">
    <property type="entry name" value="Acetyl-CoA synthetase-like"/>
    <property type="match status" value="1"/>
</dbReference>
<evidence type="ECO:0000313" key="5">
    <source>
        <dbReference type="EMBL" id="WTW24940.1"/>
    </source>
</evidence>
<keyword evidence="1" id="KW-0596">Phosphopantetheine</keyword>
<reference evidence="5 6" key="1">
    <citation type="submission" date="2022-10" db="EMBL/GenBank/DDBJ databases">
        <title>The complete genomes of actinobacterial strains from the NBC collection.</title>
        <authorList>
            <person name="Joergensen T.S."/>
            <person name="Alvarez Arevalo M."/>
            <person name="Sterndorff E.B."/>
            <person name="Faurdal D."/>
            <person name="Vuksanovic O."/>
            <person name="Mourched A.-S."/>
            <person name="Charusanti P."/>
            <person name="Shaw S."/>
            <person name="Blin K."/>
            <person name="Weber T."/>
        </authorList>
    </citation>
    <scope>NUCLEOTIDE SEQUENCE [LARGE SCALE GENOMIC DNA]</scope>
    <source>
        <strain evidence="5 6">NBC_00017</strain>
    </source>
</reference>
<dbReference type="CDD" id="cd05930">
    <property type="entry name" value="A_NRPS"/>
    <property type="match status" value="1"/>
</dbReference>
<dbReference type="InterPro" id="IPR025110">
    <property type="entry name" value="AMP-bd_C"/>
</dbReference>
<evidence type="ECO:0000256" key="1">
    <source>
        <dbReference type="ARBA" id="ARBA00022450"/>
    </source>
</evidence>
<dbReference type="InterPro" id="IPR020845">
    <property type="entry name" value="AMP-binding_CS"/>
</dbReference>
<dbReference type="PANTHER" id="PTHR45527:SF1">
    <property type="entry name" value="FATTY ACID SYNTHASE"/>
    <property type="match status" value="1"/>
</dbReference>
<gene>
    <name evidence="5" type="ORF">OHU35_02310</name>
</gene>
<dbReference type="InterPro" id="IPR045851">
    <property type="entry name" value="AMP-bd_C_sf"/>
</dbReference>
<dbReference type="Gene3D" id="1.10.1200.10">
    <property type="entry name" value="ACP-like"/>
    <property type="match status" value="1"/>
</dbReference>
<dbReference type="PROSITE" id="PS50075">
    <property type="entry name" value="CARRIER"/>
    <property type="match status" value="1"/>
</dbReference>
<dbReference type="SUPFAM" id="SSF47336">
    <property type="entry name" value="ACP-like"/>
    <property type="match status" value="1"/>
</dbReference>
<dbReference type="Gene3D" id="3.30.300.30">
    <property type="match status" value="1"/>
</dbReference>
<dbReference type="InterPro" id="IPR010071">
    <property type="entry name" value="AA_adenyl_dom"/>
</dbReference>
<feature type="region of interest" description="Disordered" evidence="3">
    <location>
        <begin position="535"/>
        <end position="581"/>
    </location>
</feature>
<feature type="region of interest" description="Disordered" evidence="3">
    <location>
        <begin position="649"/>
        <end position="683"/>
    </location>
</feature>
<feature type="domain" description="Carrier" evidence="4">
    <location>
        <begin position="575"/>
        <end position="650"/>
    </location>
</feature>
<dbReference type="PROSITE" id="PS00455">
    <property type="entry name" value="AMP_BINDING"/>
    <property type="match status" value="1"/>
</dbReference>
<dbReference type="Pfam" id="PF00501">
    <property type="entry name" value="AMP-binding"/>
    <property type="match status" value="1"/>
</dbReference>
<dbReference type="Gene3D" id="3.40.50.12780">
    <property type="entry name" value="N-terminal domain of ligase-like"/>
    <property type="match status" value="1"/>
</dbReference>
<accession>A0ABZ1MBK1</accession>
<dbReference type="InterPro" id="IPR020806">
    <property type="entry name" value="PKS_PP-bd"/>
</dbReference>
<proteinExistence type="predicted"/>
<dbReference type="InterPro" id="IPR036736">
    <property type="entry name" value="ACP-like_sf"/>
</dbReference>
<dbReference type="SMART" id="SM00823">
    <property type="entry name" value="PKS_PP"/>
    <property type="match status" value="1"/>
</dbReference>
<dbReference type="NCBIfam" id="TIGR01733">
    <property type="entry name" value="AA-adenyl-dom"/>
    <property type="match status" value="1"/>
</dbReference>
<keyword evidence="6" id="KW-1185">Reference proteome</keyword>
<organism evidence="5 6">
    <name type="scientific">Streptomyces purpurascens</name>
    <dbReference type="NCBI Taxonomy" id="1924"/>
    <lineage>
        <taxon>Bacteria</taxon>
        <taxon>Bacillati</taxon>
        <taxon>Actinomycetota</taxon>
        <taxon>Actinomycetes</taxon>
        <taxon>Kitasatosporales</taxon>
        <taxon>Streptomycetaceae</taxon>
        <taxon>Streptomyces</taxon>
    </lineage>
</organism>
<dbReference type="Pfam" id="PF00550">
    <property type="entry name" value="PP-binding"/>
    <property type="match status" value="1"/>
</dbReference>
<evidence type="ECO:0000256" key="2">
    <source>
        <dbReference type="ARBA" id="ARBA00022553"/>
    </source>
</evidence>
<feature type="compositionally biased region" description="Basic and acidic residues" evidence="3">
    <location>
        <begin position="535"/>
        <end position="552"/>
    </location>
</feature>
<dbReference type="Proteomes" id="UP001621512">
    <property type="component" value="Chromosome"/>
</dbReference>
<feature type="compositionally biased region" description="Basic residues" evidence="3">
    <location>
        <begin position="663"/>
        <end position="676"/>
    </location>
</feature>
<dbReference type="InterPro" id="IPR042099">
    <property type="entry name" value="ANL_N_sf"/>
</dbReference>
<dbReference type="RefSeq" id="WP_189725265.1">
    <property type="nucleotide sequence ID" value="NZ_BMUK01000007.1"/>
</dbReference>
<dbReference type="InterPro" id="IPR000873">
    <property type="entry name" value="AMP-dep_synth/lig_dom"/>
</dbReference>
<sequence>MTRSLQSDVLPGRPVSEGFRGDEPEALGHGLPLPRAEPTPVHELVARFARVTPTATAVSSGDSAIGFRALDTWADRIASRLARAGVRRGDRVGVLVEPSTAMVATVLGVLRAKAAYVPVDLAHPDRRIADVLADARVGAVVVTRTAADRVSGLGLPLVPVEETDGTELDAAAAKAGTADEDDPGADLEADPLTGDDPAYLIYTSGSTGEPKGVEVGHRELAASTLARRMVYAGKPVFLLVSPLAFDSSVAGLWGTLTAGGQLVVAGAEEARDPERLSRLVERHGVTQLLCVPSLYSVLLDAAERYGMERLRTLEIVTTAGEPLPAELMDRHFALHERPVALVNEYGPTEATVWASYRRYDAPGPVSIGGPAPGVRLYVLDERLRPVPRGTDGELYIGGAGVSRGYFGRPDATARVFLDDPFAPVPGARMYRTGDLVRWTAEGTLDFLGRRDHQVKIRGHRIELGAVEAALGALPGVREAVVVPDPAGTSLTGFALAPSLPGAPDLRERLARVLPAAMVPARIEVLDSFPRTVNGKADRARLRDRARQPHPEPESAAAGPADPTVHPAPPQPGGAGADADPTEAVRAAWAEVLQARAVPVDVNFFDLGGHSLAMFQLQDALERHTGRRPPIVALFRHTTVMAQAELIKGGGAQAHDAEAEARRSAARRARALRARRHTNQEQPK</sequence>
<evidence type="ECO:0000256" key="3">
    <source>
        <dbReference type="SAM" id="MobiDB-lite"/>
    </source>
</evidence>
<dbReference type="InterPro" id="IPR009081">
    <property type="entry name" value="PP-bd_ACP"/>
</dbReference>
<evidence type="ECO:0000259" key="4">
    <source>
        <dbReference type="PROSITE" id="PS50075"/>
    </source>
</evidence>
<dbReference type="PANTHER" id="PTHR45527">
    <property type="entry name" value="NONRIBOSOMAL PEPTIDE SYNTHETASE"/>
    <property type="match status" value="1"/>
</dbReference>
<dbReference type="EMBL" id="CP108341">
    <property type="protein sequence ID" value="WTW24940.1"/>
    <property type="molecule type" value="Genomic_DNA"/>
</dbReference>
<evidence type="ECO:0000313" key="6">
    <source>
        <dbReference type="Proteomes" id="UP001621512"/>
    </source>
</evidence>